<dbReference type="PATRIC" id="fig|1397.4.peg.2287"/>
<dbReference type="InterPro" id="IPR001347">
    <property type="entry name" value="SIS_dom"/>
</dbReference>
<evidence type="ECO:0000256" key="1">
    <source>
        <dbReference type="ARBA" id="ARBA00023015"/>
    </source>
</evidence>
<dbReference type="PROSITE" id="PS51464">
    <property type="entry name" value="SIS"/>
    <property type="match status" value="1"/>
</dbReference>
<dbReference type="PANTHER" id="PTHR30514">
    <property type="entry name" value="GLUCOKINASE"/>
    <property type="match status" value="1"/>
</dbReference>
<gene>
    <name evidence="6" type="ORF">ABW02_17920</name>
</gene>
<dbReference type="AlphaFoldDB" id="A0A0J1IE56"/>
<protein>
    <recommendedName>
        <fullName evidence="8">MurR/RpiR family transcriptional regulator</fullName>
    </recommendedName>
</protein>
<evidence type="ECO:0000313" key="6">
    <source>
        <dbReference type="EMBL" id="KLV24213.1"/>
    </source>
</evidence>
<dbReference type="GO" id="GO:0003700">
    <property type="term" value="F:DNA-binding transcription factor activity"/>
    <property type="evidence" value="ECO:0007669"/>
    <property type="project" value="InterPro"/>
</dbReference>
<evidence type="ECO:0000256" key="3">
    <source>
        <dbReference type="ARBA" id="ARBA00023163"/>
    </source>
</evidence>
<keyword evidence="2" id="KW-0238">DNA-binding</keyword>
<dbReference type="EMBL" id="LDPH01000021">
    <property type="protein sequence ID" value="KLV24213.1"/>
    <property type="molecule type" value="Genomic_DNA"/>
</dbReference>
<dbReference type="CDD" id="cd05013">
    <property type="entry name" value="SIS_RpiR"/>
    <property type="match status" value="1"/>
</dbReference>
<reference evidence="6 7" key="1">
    <citation type="submission" date="2015-05" db="EMBL/GenBank/DDBJ databases">
        <title>Whole genome sequence and identification of bacterial endophytes from Costus igneus.</title>
        <authorList>
            <person name="Lee Y.P."/>
            <person name="Gan H.M."/>
            <person name="Eng W."/>
            <person name="Wheatley M.S."/>
            <person name="Caraballo A."/>
            <person name="Polter S."/>
            <person name="Savka M.A."/>
            <person name="Hudson A.O."/>
        </authorList>
    </citation>
    <scope>NUCLEOTIDE SEQUENCE [LARGE SCALE GENOMIC DNA]</scope>
    <source>
        <strain evidence="6 7">RIT379</strain>
    </source>
</reference>
<dbReference type="InterPro" id="IPR047640">
    <property type="entry name" value="RpiR-like"/>
</dbReference>
<dbReference type="SUPFAM" id="SSF53697">
    <property type="entry name" value="SIS domain"/>
    <property type="match status" value="1"/>
</dbReference>
<evidence type="ECO:0000313" key="7">
    <source>
        <dbReference type="Proteomes" id="UP000036045"/>
    </source>
</evidence>
<keyword evidence="1" id="KW-0805">Transcription regulation</keyword>
<dbReference type="Pfam" id="PF01380">
    <property type="entry name" value="SIS"/>
    <property type="match status" value="1"/>
</dbReference>
<sequence length="272" mass="31432">MKDIIFRLLDFINNNKTKDTNYYIALTLLKDVRHIANMNITVLAEACYTSPAAITRFCKKIGYASFQEFKDIAQMDKLENPVEEYIESGLQENEVGEQLQRVLYQKMAGWLHTMEARINVGDVRNILEIIYEAKKVSFFGTQLSQAMAQDFQYRLVKSGKFVHAFSDIQEQIKDIAELDEQSVAIITSPSGRFIEGNTELIQLIRKSNAKIIVITHNESLPIVNKANLFYRLHGQTYDRTGFSSERFGLMYFFDFAIAFYQKLYPAEKNHSE</sequence>
<dbReference type="GO" id="GO:0003677">
    <property type="term" value="F:DNA binding"/>
    <property type="evidence" value="ECO:0007669"/>
    <property type="project" value="UniProtKB-KW"/>
</dbReference>
<dbReference type="Proteomes" id="UP000036045">
    <property type="component" value="Unassembled WGS sequence"/>
</dbReference>
<dbReference type="RefSeq" id="WP_047943644.1">
    <property type="nucleotide sequence ID" value="NZ_LDPH01000021.1"/>
</dbReference>
<dbReference type="PROSITE" id="PS51071">
    <property type="entry name" value="HTH_RPIR"/>
    <property type="match status" value="1"/>
</dbReference>
<dbReference type="InterPro" id="IPR009057">
    <property type="entry name" value="Homeodomain-like_sf"/>
</dbReference>
<dbReference type="SUPFAM" id="SSF46689">
    <property type="entry name" value="Homeodomain-like"/>
    <property type="match status" value="1"/>
</dbReference>
<evidence type="ECO:0000256" key="2">
    <source>
        <dbReference type="ARBA" id="ARBA00023125"/>
    </source>
</evidence>
<dbReference type="Pfam" id="PF01418">
    <property type="entry name" value="HTH_6"/>
    <property type="match status" value="1"/>
</dbReference>
<keyword evidence="3" id="KW-0804">Transcription</keyword>
<feature type="domain" description="HTH rpiR-type" evidence="4">
    <location>
        <begin position="4"/>
        <end position="80"/>
    </location>
</feature>
<dbReference type="InterPro" id="IPR046348">
    <property type="entry name" value="SIS_dom_sf"/>
</dbReference>
<evidence type="ECO:0008006" key="8">
    <source>
        <dbReference type="Google" id="ProtNLM"/>
    </source>
</evidence>
<dbReference type="Gene3D" id="3.40.50.10490">
    <property type="entry name" value="Glucose-6-phosphate isomerase like protein, domain 1"/>
    <property type="match status" value="1"/>
</dbReference>
<evidence type="ECO:0000259" key="5">
    <source>
        <dbReference type="PROSITE" id="PS51464"/>
    </source>
</evidence>
<dbReference type="GO" id="GO:0097367">
    <property type="term" value="F:carbohydrate derivative binding"/>
    <property type="evidence" value="ECO:0007669"/>
    <property type="project" value="InterPro"/>
</dbReference>
<dbReference type="InterPro" id="IPR035472">
    <property type="entry name" value="RpiR-like_SIS"/>
</dbReference>
<dbReference type="InterPro" id="IPR036388">
    <property type="entry name" value="WH-like_DNA-bd_sf"/>
</dbReference>
<organism evidence="6 7">
    <name type="scientific">Niallia circulans</name>
    <name type="common">Bacillus circulans</name>
    <dbReference type="NCBI Taxonomy" id="1397"/>
    <lineage>
        <taxon>Bacteria</taxon>
        <taxon>Bacillati</taxon>
        <taxon>Bacillota</taxon>
        <taxon>Bacilli</taxon>
        <taxon>Bacillales</taxon>
        <taxon>Bacillaceae</taxon>
        <taxon>Niallia</taxon>
    </lineage>
</organism>
<comment type="caution">
    <text evidence="6">The sequence shown here is derived from an EMBL/GenBank/DDBJ whole genome shotgun (WGS) entry which is preliminary data.</text>
</comment>
<dbReference type="OrthoDB" id="370421at2"/>
<keyword evidence="7" id="KW-1185">Reference proteome</keyword>
<name>A0A0J1IE56_NIACI</name>
<dbReference type="GO" id="GO:1901135">
    <property type="term" value="P:carbohydrate derivative metabolic process"/>
    <property type="evidence" value="ECO:0007669"/>
    <property type="project" value="InterPro"/>
</dbReference>
<dbReference type="PANTHER" id="PTHR30514:SF1">
    <property type="entry name" value="HTH-TYPE TRANSCRIPTIONAL REGULATOR HEXR-RELATED"/>
    <property type="match status" value="1"/>
</dbReference>
<accession>A0A0J1IE56</accession>
<evidence type="ECO:0000259" key="4">
    <source>
        <dbReference type="PROSITE" id="PS51071"/>
    </source>
</evidence>
<feature type="domain" description="SIS" evidence="5">
    <location>
        <begin position="126"/>
        <end position="269"/>
    </location>
</feature>
<proteinExistence type="predicted"/>
<dbReference type="InterPro" id="IPR000281">
    <property type="entry name" value="HTH_RpiR"/>
</dbReference>
<dbReference type="Gene3D" id="1.10.10.10">
    <property type="entry name" value="Winged helix-like DNA-binding domain superfamily/Winged helix DNA-binding domain"/>
    <property type="match status" value="1"/>
</dbReference>